<evidence type="ECO:0000256" key="1">
    <source>
        <dbReference type="SAM" id="MobiDB-lite"/>
    </source>
</evidence>
<feature type="region of interest" description="Disordered" evidence="1">
    <location>
        <begin position="405"/>
        <end position="451"/>
    </location>
</feature>
<gene>
    <name evidence="2" type="ORF">ACFFIA_04570</name>
</gene>
<protein>
    <submittedName>
        <fullName evidence="2">RHS repeat-associated core domain-containing protein</fullName>
    </submittedName>
</protein>
<organism evidence="2 3">
    <name type="scientific">Phytohabitans kaempferiae</name>
    <dbReference type="NCBI Taxonomy" id="1620943"/>
    <lineage>
        <taxon>Bacteria</taxon>
        <taxon>Bacillati</taxon>
        <taxon>Actinomycetota</taxon>
        <taxon>Actinomycetes</taxon>
        <taxon>Micromonosporales</taxon>
        <taxon>Micromonosporaceae</taxon>
    </lineage>
</organism>
<dbReference type="Proteomes" id="UP001589867">
    <property type="component" value="Unassembled WGS sequence"/>
</dbReference>
<sequence>MRWRARRRWTPEADAFNQILSQDAATAGTRTYTYDGLGRVIRPNFAYTGVGNTLAADGTARYVRDPGDDLFAVRNGTSTRLAWTDLHDDVVGQLTSTATTLDGSTTYDPLGKVLVTTGMWGSLGYQSEWTDEFTGRVNMMARWYNTDTGQFDTRDTATVSPTPDSVAANRFAYGDDNPLTTTDPTGHWGLKSFVKKATSAVTRTVSKATSTVSRAYNAATTTVKKAATTAKQTAKRAATAAKKTVKKAHSAVKKVAKKAVKAAKKAVNKGRKYVSNKAHQLKQKVKQAANKVKQAGKKAVAKAVRTVKKAATVVKDAAKATGKWVKEHKDTLIEIAAIGAGILAGLACTAATAGAGAVACMVGAAALVNVAKDYAQGDINSVGDLLTSAGTGGVPRSARWRWRGDRRPDRRCRGGQAGRRRRVAGRSGPDRWRGGRCRGRGDPVRHHGPGELDRCGHVGRHGRGVGRSRARRACARRGRASWWRRGGRTWPGFGWGDELPEAQFQPRHQGVDGGWVE</sequence>
<dbReference type="EMBL" id="JBHLUH010000005">
    <property type="protein sequence ID" value="MFC0526926.1"/>
    <property type="molecule type" value="Genomic_DNA"/>
</dbReference>
<feature type="compositionally biased region" description="Basic and acidic residues" evidence="1">
    <location>
        <begin position="428"/>
        <end position="451"/>
    </location>
</feature>
<evidence type="ECO:0000313" key="3">
    <source>
        <dbReference type="Proteomes" id="UP001589867"/>
    </source>
</evidence>
<dbReference type="NCBIfam" id="TIGR03696">
    <property type="entry name" value="Rhs_assc_core"/>
    <property type="match status" value="1"/>
</dbReference>
<dbReference type="RefSeq" id="WP_377245813.1">
    <property type="nucleotide sequence ID" value="NZ_JBHLUH010000005.1"/>
</dbReference>
<evidence type="ECO:0000313" key="2">
    <source>
        <dbReference type="EMBL" id="MFC0526926.1"/>
    </source>
</evidence>
<reference evidence="2 3" key="1">
    <citation type="submission" date="2024-09" db="EMBL/GenBank/DDBJ databases">
        <authorList>
            <person name="Sun Q."/>
            <person name="Mori K."/>
        </authorList>
    </citation>
    <scope>NUCLEOTIDE SEQUENCE [LARGE SCALE GENOMIC DNA]</scope>
    <source>
        <strain evidence="2 3">TBRC 3947</strain>
    </source>
</reference>
<dbReference type="Gene3D" id="2.180.10.10">
    <property type="entry name" value="RHS repeat-associated core"/>
    <property type="match status" value="1"/>
</dbReference>
<dbReference type="InterPro" id="IPR022385">
    <property type="entry name" value="Rhs_assc_core"/>
</dbReference>
<accession>A0ABV6LWZ2</accession>
<keyword evidence="3" id="KW-1185">Reference proteome</keyword>
<comment type="caution">
    <text evidence="2">The sequence shown here is derived from an EMBL/GenBank/DDBJ whole genome shotgun (WGS) entry which is preliminary data.</text>
</comment>
<name>A0ABV6LWZ2_9ACTN</name>
<proteinExistence type="predicted"/>
<dbReference type="Gene3D" id="1.20.120.20">
    <property type="entry name" value="Apolipoprotein"/>
    <property type="match status" value="1"/>
</dbReference>